<dbReference type="InterPro" id="IPR009875">
    <property type="entry name" value="PilZ_domain"/>
</dbReference>
<evidence type="ECO:0000259" key="2">
    <source>
        <dbReference type="Pfam" id="PF07238"/>
    </source>
</evidence>
<dbReference type="Pfam" id="PF07238">
    <property type="entry name" value="PilZ"/>
    <property type="match status" value="1"/>
</dbReference>
<feature type="compositionally biased region" description="Basic and acidic residues" evidence="1">
    <location>
        <begin position="16"/>
        <end position="27"/>
    </location>
</feature>
<name>A0A6J5LAK3_9CAUD</name>
<organism evidence="3">
    <name type="scientific">uncultured Caudovirales phage</name>
    <dbReference type="NCBI Taxonomy" id="2100421"/>
    <lineage>
        <taxon>Viruses</taxon>
        <taxon>Duplodnaviria</taxon>
        <taxon>Heunggongvirae</taxon>
        <taxon>Uroviricota</taxon>
        <taxon>Caudoviricetes</taxon>
        <taxon>Peduoviridae</taxon>
        <taxon>Maltschvirus</taxon>
        <taxon>Maltschvirus maltsch</taxon>
    </lineage>
</organism>
<dbReference type="EMBL" id="LR796237">
    <property type="protein sequence ID" value="CAB4130067.1"/>
    <property type="molecule type" value="Genomic_DNA"/>
</dbReference>
<feature type="region of interest" description="Disordered" evidence="1">
    <location>
        <begin position="1"/>
        <end position="36"/>
    </location>
</feature>
<proteinExistence type="predicted"/>
<accession>A0A6J5LAK3</accession>
<protein>
    <submittedName>
        <fullName evidence="3">PilZ domain containing protein</fullName>
    </submittedName>
</protein>
<dbReference type="GO" id="GO:0035438">
    <property type="term" value="F:cyclic-di-GMP binding"/>
    <property type="evidence" value="ECO:0007669"/>
    <property type="project" value="InterPro"/>
</dbReference>
<gene>
    <name evidence="3" type="ORF">UFOVP116_253</name>
</gene>
<dbReference type="Gene3D" id="2.40.10.220">
    <property type="entry name" value="predicted glycosyltransferase like domains"/>
    <property type="match status" value="1"/>
</dbReference>
<reference evidence="3" key="1">
    <citation type="submission" date="2020-04" db="EMBL/GenBank/DDBJ databases">
        <authorList>
            <person name="Chiriac C."/>
            <person name="Salcher M."/>
            <person name="Ghai R."/>
            <person name="Kavagutti S V."/>
        </authorList>
    </citation>
    <scope>NUCLEOTIDE SEQUENCE</scope>
</reference>
<sequence length="162" mass="17628">MPNTTTQQFSGSPAAREFKEQLAKEESSLENLGENKPLDMNSAIMSIPPDKAATKESRTAVRKKVSGRARIRGVGDALFQGKMMDISMTGASVLCEEIVPTRKILEIEVDIFHEGRKCYFVAQAIAVYHVLVGSKGYKIGLQFGPLSSAAKQSLGDLMEMSS</sequence>
<evidence type="ECO:0000256" key="1">
    <source>
        <dbReference type="SAM" id="MobiDB-lite"/>
    </source>
</evidence>
<evidence type="ECO:0000313" key="3">
    <source>
        <dbReference type="EMBL" id="CAB4130067.1"/>
    </source>
</evidence>
<feature type="domain" description="PilZ" evidence="2">
    <location>
        <begin position="57"/>
        <end position="158"/>
    </location>
</feature>
<feature type="compositionally biased region" description="Polar residues" evidence="1">
    <location>
        <begin position="1"/>
        <end position="11"/>
    </location>
</feature>
<dbReference type="SUPFAM" id="SSF141371">
    <property type="entry name" value="PilZ domain-like"/>
    <property type="match status" value="1"/>
</dbReference>